<dbReference type="EC" id="2.2.1.2" evidence="9"/>
<comment type="function">
    <text evidence="9">Transaldolase is important for the balance of metabolites in the pentose-phosphate pathway.</text>
</comment>
<proteinExistence type="inferred from homology"/>
<dbReference type="HAMAP" id="MF_00494">
    <property type="entry name" value="Transaldolase_3b"/>
    <property type="match status" value="1"/>
</dbReference>
<dbReference type="GO" id="GO:0005737">
    <property type="term" value="C:cytoplasm"/>
    <property type="evidence" value="ECO:0007669"/>
    <property type="project" value="UniProtKB-SubCell"/>
</dbReference>
<dbReference type="InterPro" id="IPR004731">
    <property type="entry name" value="Transaldolase_3B/F6P_aldolase"/>
</dbReference>
<dbReference type="GO" id="GO:0016832">
    <property type="term" value="F:aldehyde-lyase activity"/>
    <property type="evidence" value="ECO:0007669"/>
    <property type="project" value="InterPro"/>
</dbReference>
<dbReference type="OrthoDB" id="9807051at2"/>
<comment type="subcellular location">
    <subcellularLocation>
        <location evidence="1 9">Cytoplasm</location>
    </subcellularLocation>
</comment>
<evidence type="ECO:0000256" key="5">
    <source>
        <dbReference type="ARBA" id="ARBA00022679"/>
    </source>
</evidence>
<evidence type="ECO:0000256" key="1">
    <source>
        <dbReference type="ARBA" id="ARBA00004496"/>
    </source>
</evidence>
<dbReference type="InterPro" id="IPR001585">
    <property type="entry name" value="TAL/FSA"/>
</dbReference>
<dbReference type="PROSITE" id="PS00958">
    <property type="entry name" value="TRANSALDOLASE_2"/>
    <property type="match status" value="1"/>
</dbReference>
<comment type="pathway">
    <text evidence="2 9">Carbohydrate degradation; pentose phosphate pathway; D-glyceraldehyde 3-phosphate and beta-D-fructose 6-phosphate from D-ribose 5-phosphate and D-xylulose 5-phosphate (non-oxidative stage): step 2/3.</text>
</comment>
<keyword evidence="5 9" id="KW-0808">Transferase</keyword>
<keyword evidence="4 9" id="KW-0963">Cytoplasm</keyword>
<keyword evidence="11" id="KW-1185">Reference proteome</keyword>
<feature type="active site" description="Schiff-base intermediate with substrate" evidence="9">
    <location>
        <position position="83"/>
    </location>
</feature>
<dbReference type="InterPro" id="IPR018225">
    <property type="entry name" value="Transaldolase_AS"/>
</dbReference>
<accession>A0A2K9MFB4</accession>
<dbReference type="PANTHER" id="PTHR10683">
    <property type="entry name" value="TRANSALDOLASE"/>
    <property type="match status" value="1"/>
</dbReference>
<reference evidence="11" key="1">
    <citation type="submission" date="2017-12" db="EMBL/GenBank/DDBJ databases">
        <title>Genomic analysis of Paracoccus sp. CBA4604.</title>
        <authorList>
            <person name="Roh S.W."/>
            <person name="Kim J.Y."/>
            <person name="Kim J.S."/>
        </authorList>
    </citation>
    <scope>NUCLEOTIDE SEQUENCE [LARGE SCALE GENOMIC DNA]</scope>
    <source>
        <strain evidence="11">CBA4604</strain>
    </source>
</reference>
<dbReference type="PANTHER" id="PTHR10683:SF40">
    <property type="entry name" value="FRUCTOSE-6-PHOSPHATE ALDOLASE 1-RELATED"/>
    <property type="match status" value="1"/>
</dbReference>
<dbReference type="Gene3D" id="3.20.20.70">
    <property type="entry name" value="Aldolase class I"/>
    <property type="match status" value="1"/>
</dbReference>
<sequence length="218" mass="23455">MKFFVDTADVDAIRELNELGMVDGVTTNPSLILKSGRDITEVTREICEMVDGPVSAEVVAEKADDMIREGKLLAEIAENIAIKVPLTWDGLKACRALSDDGHMVNVTLCFSAAQAILAAKAGATFISPFIGRLDDIHLDGMDLIEDIRTIYDNYGYETQILAASIRSVNHIIESGRIGADVITAPPAVIKAMAGHPLTDKGLAQFNADWAKTGQKIGK</sequence>
<dbReference type="PROSITE" id="PS01054">
    <property type="entry name" value="TRANSALDOLASE_1"/>
    <property type="match status" value="1"/>
</dbReference>
<evidence type="ECO:0000256" key="6">
    <source>
        <dbReference type="ARBA" id="ARBA00023126"/>
    </source>
</evidence>
<dbReference type="SUPFAM" id="SSF51569">
    <property type="entry name" value="Aldolase"/>
    <property type="match status" value="1"/>
</dbReference>
<dbReference type="CDD" id="cd00956">
    <property type="entry name" value="Transaldolase_FSA"/>
    <property type="match status" value="1"/>
</dbReference>
<dbReference type="UniPathway" id="UPA00115">
    <property type="reaction ID" value="UER00414"/>
</dbReference>
<dbReference type="RefSeq" id="WP_101499646.1">
    <property type="nucleotide sequence ID" value="NZ_CP025583.1"/>
</dbReference>
<dbReference type="KEGG" id="paru:CYR75_08475"/>
<dbReference type="NCBIfam" id="TIGR00875">
    <property type="entry name" value="fsa_talC_mipB"/>
    <property type="match status" value="1"/>
</dbReference>
<evidence type="ECO:0000256" key="4">
    <source>
        <dbReference type="ARBA" id="ARBA00022490"/>
    </source>
</evidence>
<organism evidence="10 11">
    <name type="scientific">Paracoccus jeotgali</name>
    <dbReference type="NCBI Taxonomy" id="2065379"/>
    <lineage>
        <taxon>Bacteria</taxon>
        <taxon>Pseudomonadati</taxon>
        <taxon>Pseudomonadota</taxon>
        <taxon>Alphaproteobacteria</taxon>
        <taxon>Rhodobacterales</taxon>
        <taxon>Paracoccaceae</taxon>
        <taxon>Paracoccus</taxon>
    </lineage>
</organism>
<comment type="similarity">
    <text evidence="3 9">Belongs to the transaldolase family. Type 3B subfamily.</text>
</comment>
<evidence type="ECO:0000256" key="8">
    <source>
        <dbReference type="ARBA" id="ARBA00048810"/>
    </source>
</evidence>
<evidence type="ECO:0000313" key="11">
    <source>
        <dbReference type="Proteomes" id="UP000234882"/>
    </source>
</evidence>
<dbReference type="AlphaFoldDB" id="A0A2K9MFB4"/>
<dbReference type="GO" id="GO:0006098">
    <property type="term" value="P:pentose-phosphate shunt"/>
    <property type="evidence" value="ECO:0007669"/>
    <property type="project" value="UniProtKB-UniRule"/>
</dbReference>
<dbReference type="InterPro" id="IPR033919">
    <property type="entry name" value="TSA/FSA_arc/bac"/>
</dbReference>
<evidence type="ECO:0000256" key="9">
    <source>
        <dbReference type="HAMAP-Rule" id="MF_00494"/>
    </source>
</evidence>
<dbReference type="EMBL" id="CP025583">
    <property type="protein sequence ID" value="AUM74300.1"/>
    <property type="molecule type" value="Genomic_DNA"/>
</dbReference>
<evidence type="ECO:0000313" key="10">
    <source>
        <dbReference type="EMBL" id="AUM74300.1"/>
    </source>
</evidence>
<evidence type="ECO:0000256" key="7">
    <source>
        <dbReference type="ARBA" id="ARBA00023270"/>
    </source>
</evidence>
<dbReference type="Pfam" id="PF00923">
    <property type="entry name" value="TAL_FSA"/>
    <property type="match status" value="1"/>
</dbReference>
<keyword evidence="6 9" id="KW-0570">Pentose shunt</keyword>
<name>A0A2K9MFB4_9RHOB</name>
<protein>
    <recommendedName>
        <fullName evidence="9">Probable transaldolase</fullName>
        <ecNumber evidence="9">2.2.1.2</ecNumber>
    </recommendedName>
</protein>
<evidence type="ECO:0000256" key="2">
    <source>
        <dbReference type="ARBA" id="ARBA00004857"/>
    </source>
</evidence>
<dbReference type="Proteomes" id="UP000234882">
    <property type="component" value="Chromosome"/>
</dbReference>
<dbReference type="FunFam" id="3.20.20.70:FF:000018">
    <property type="entry name" value="Probable transaldolase"/>
    <property type="match status" value="1"/>
</dbReference>
<dbReference type="GO" id="GO:0004801">
    <property type="term" value="F:transaldolase activity"/>
    <property type="evidence" value="ECO:0007669"/>
    <property type="project" value="UniProtKB-UniRule"/>
</dbReference>
<dbReference type="InterPro" id="IPR013785">
    <property type="entry name" value="Aldolase_TIM"/>
</dbReference>
<dbReference type="GO" id="GO:0005975">
    <property type="term" value="P:carbohydrate metabolic process"/>
    <property type="evidence" value="ECO:0007669"/>
    <property type="project" value="InterPro"/>
</dbReference>
<comment type="catalytic activity">
    <reaction evidence="8 9">
        <text>D-sedoheptulose 7-phosphate + D-glyceraldehyde 3-phosphate = D-erythrose 4-phosphate + beta-D-fructose 6-phosphate</text>
        <dbReference type="Rhea" id="RHEA:17053"/>
        <dbReference type="ChEBI" id="CHEBI:16897"/>
        <dbReference type="ChEBI" id="CHEBI:57483"/>
        <dbReference type="ChEBI" id="CHEBI:57634"/>
        <dbReference type="ChEBI" id="CHEBI:59776"/>
        <dbReference type="EC" id="2.2.1.2"/>
    </reaction>
</comment>
<dbReference type="InterPro" id="IPR022999">
    <property type="entry name" value="Transaldolase_3B"/>
</dbReference>
<gene>
    <name evidence="10" type="primary">fsa</name>
    <name evidence="9" type="synonym">tal</name>
    <name evidence="10" type="ORF">CYR75_08475</name>
</gene>
<dbReference type="GO" id="GO:0042182">
    <property type="term" value="P:ketone catabolic process"/>
    <property type="evidence" value="ECO:0007669"/>
    <property type="project" value="UniProtKB-ARBA"/>
</dbReference>
<keyword evidence="7 9" id="KW-0704">Schiff base</keyword>
<evidence type="ECO:0000256" key="3">
    <source>
        <dbReference type="ARBA" id="ARBA00005740"/>
    </source>
</evidence>